<dbReference type="EMBL" id="EF134281">
    <property type="protein sequence ID" value="ABV22395.1"/>
    <property type="molecule type" value="mRNA"/>
</dbReference>
<feature type="signal peptide" evidence="1">
    <location>
        <begin position="1"/>
        <end position="15"/>
    </location>
</feature>
<organism evidence="2">
    <name type="scientific">Noctiluca scintillans</name>
    <name type="common">Sea sparkle</name>
    <name type="synonym">Red tide dinoflagellate</name>
    <dbReference type="NCBI Taxonomy" id="2966"/>
    <lineage>
        <taxon>Eukaryota</taxon>
        <taxon>Sar</taxon>
        <taxon>Alveolata</taxon>
        <taxon>Dinophyceae</taxon>
        <taxon>Noctilucales</taxon>
        <taxon>Noctilucaceae</taxon>
        <taxon>Noctiluca</taxon>
    </lineage>
</organism>
<sequence length="82" mass="8556">MRTLILAACAVAVMGYSGTCPSSGVCDASVAGATGETCCTVTDRYYECCFNGEGCIPNVGCRCAETGERLERRKENSTDVAV</sequence>
<accession>A7WQA2</accession>
<evidence type="ECO:0000313" key="2">
    <source>
        <dbReference type="EMBL" id="ABV22394.1"/>
    </source>
</evidence>
<dbReference type="AlphaFoldDB" id="A7WQA2"/>
<keyword evidence="1" id="KW-0732">Signal</keyword>
<protein>
    <submittedName>
        <fullName evidence="2">Uncharacterized protein</fullName>
    </submittedName>
</protein>
<evidence type="ECO:0000256" key="1">
    <source>
        <dbReference type="SAM" id="SignalP"/>
    </source>
</evidence>
<dbReference type="EMBL" id="EF134280">
    <property type="protein sequence ID" value="ABV22394.1"/>
    <property type="molecule type" value="mRNA"/>
</dbReference>
<feature type="chain" id="PRO_5011934554" evidence="1">
    <location>
        <begin position="16"/>
        <end position="82"/>
    </location>
</feature>
<proteinExistence type="evidence at transcript level"/>
<reference evidence="2" key="1">
    <citation type="journal article" date="2007" name="Proc. Natl. Acad. Sci. U.S.A.">
        <title>Spliced leader RNA trans-splicing in dinoflagellates.</title>
        <authorList>
            <person name="Zhang H."/>
            <person name="Hou Y."/>
            <person name="Miranda L."/>
            <person name="Campbell D.A."/>
            <person name="Sturm N.R."/>
            <person name="Gaasterland T."/>
            <person name="Lin S."/>
        </authorList>
    </citation>
    <scope>NUCLEOTIDE SEQUENCE</scope>
    <source>
        <strain evidence="2">Nsc-cDNA40-1</strain>
        <strain evidence="3">Nsc-cDNA40-2</strain>
    </source>
</reference>
<name>A7WQA2_NOCSC</name>
<evidence type="ECO:0000313" key="3">
    <source>
        <dbReference type="EMBL" id="ABV22395.1"/>
    </source>
</evidence>